<evidence type="ECO:0000256" key="1">
    <source>
        <dbReference type="ARBA" id="ARBA00004123"/>
    </source>
</evidence>
<dbReference type="Gene3D" id="2.40.50.140">
    <property type="entry name" value="Nucleic acid-binding proteins"/>
    <property type="match status" value="1"/>
</dbReference>
<dbReference type="Proteomes" id="UP001165080">
    <property type="component" value="Unassembled WGS sequence"/>
</dbReference>
<accession>A0A9W6B9X4</accession>
<dbReference type="GO" id="GO:0000724">
    <property type="term" value="P:double-strand break repair via homologous recombination"/>
    <property type="evidence" value="ECO:0007669"/>
    <property type="project" value="TreeGrafter"/>
</dbReference>
<dbReference type="GO" id="GO:0006298">
    <property type="term" value="P:mismatch repair"/>
    <property type="evidence" value="ECO:0007669"/>
    <property type="project" value="TreeGrafter"/>
</dbReference>
<comment type="caution">
    <text evidence="4">The sequence shown here is derived from an EMBL/GenBank/DDBJ whole genome shotgun (WGS) entry which is preliminary data.</text>
</comment>
<sequence length="106" mass="11917">MEDPIPRVNFETMQRYHGKKVTLCCQISQIENGQVRVMTADKGEVTVVGGATPYEGRFVEVLGTVANPNTIQEIEHTNLSDNFSLDMYNELVKLSHKDAYMGMFST</sequence>
<protein>
    <recommendedName>
        <fullName evidence="6">Replication protein A 14 kDa subunit</fullName>
    </recommendedName>
</protein>
<dbReference type="PANTHER" id="PTHR15114:SF1">
    <property type="entry name" value="REPLICATION PROTEIN A 14 KDA SUBUNIT"/>
    <property type="match status" value="1"/>
</dbReference>
<evidence type="ECO:0008006" key="6">
    <source>
        <dbReference type="Google" id="ProtNLM"/>
    </source>
</evidence>
<dbReference type="GO" id="GO:0003684">
    <property type="term" value="F:damaged DNA binding"/>
    <property type="evidence" value="ECO:0007669"/>
    <property type="project" value="TreeGrafter"/>
</dbReference>
<comment type="subcellular location">
    <subcellularLocation>
        <location evidence="1">Nucleus</location>
    </subcellularLocation>
</comment>
<organism evidence="4 5">
    <name type="scientific">Pleodorina starrii</name>
    <dbReference type="NCBI Taxonomy" id="330485"/>
    <lineage>
        <taxon>Eukaryota</taxon>
        <taxon>Viridiplantae</taxon>
        <taxon>Chlorophyta</taxon>
        <taxon>core chlorophytes</taxon>
        <taxon>Chlorophyceae</taxon>
        <taxon>CS clade</taxon>
        <taxon>Chlamydomonadales</taxon>
        <taxon>Volvocaceae</taxon>
        <taxon>Pleodorina</taxon>
    </lineage>
</organism>
<dbReference type="GO" id="GO:0005662">
    <property type="term" value="C:DNA replication factor A complex"/>
    <property type="evidence" value="ECO:0007669"/>
    <property type="project" value="TreeGrafter"/>
</dbReference>
<dbReference type="AlphaFoldDB" id="A0A9W6B9X4"/>
<dbReference type="GO" id="GO:0006260">
    <property type="term" value="P:DNA replication"/>
    <property type="evidence" value="ECO:0007669"/>
    <property type="project" value="InterPro"/>
</dbReference>
<evidence type="ECO:0000256" key="3">
    <source>
        <dbReference type="ARBA" id="ARBA00023242"/>
    </source>
</evidence>
<dbReference type="GO" id="GO:0006284">
    <property type="term" value="P:base-excision repair"/>
    <property type="evidence" value="ECO:0007669"/>
    <property type="project" value="TreeGrafter"/>
</dbReference>
<proteinExistence type="inferred from homology"/>
<name>A0A9W6B9X4_9CHLO</name>
<dbReference type="Pfam" id="PF08661">
    <property type="entry name" value="Rep_fac-A_3"/>
    <property type="match status" value="1"/>
</dbReference>
<gene>
    <name evidence="4" type="primary">PLESTMB000027</name>
    <name evidence="4" type="ORF">PLESTB_000035000</name>
</gene>
<evidence type="ECO:0000256" key="2">
    <source>
        <dbReference type="ARBA" id="ARBA00009761"/>
    </source>
</evidence>
<dbReference type="SUPFAM" id="SSF50249">
    <property type="entry name" value="Nucleic acid-binding proteins"/>
    <property type="match status" value="1"/>
</dbReference>
<keyword evidence="5" id="KW-1185">Reference proteome</keyword>
<reference evidence="4 5" key="1">
    <citation type="journal article" date="2023" name="Commun. Biol.">
        <title>Reorganization of the ancestral sex-determining regions during the evolution of trioecy in Pleodorina starrii.</title>
        <authorList>
            <person name="Takahashi K."/>
            <person name="Suzuki S."/>
            <person name="Kawai-Toyooka H."/>
            <person name="Yamamoto K."/>
            <person name="Hamaji T."/>
            <person name="Ootsuki R."/>
            <person name="Yamaguchi H."/>
            <person name="Kawachi M."/>
            <person name="Higashiyama T."/>
            <person name="Nozaki H."/>
        </authorList>
    </citation>
    <scope>NUCLEOTIDE SEQUENCE [LARGE SCALE GENOMIC DNA]</scope>
    <source>
        <strain evidence="4 5">NIES-4479</strain>
    </source>
</reference>
<dbReference type="OrthoDB" id="188186at2759"/>
<dbReference type="PANTHER" id="PTHR15114">
    <property type="entry name" value="REPLICATION PROTEIN A3"/>
    <property type="match status" value="1"/>
</dbReference>
<dbReference type="GO" id="GO:0035861">
    <property type="term" value="C:site of double-strand break"/>
    <property type="evidence" value="ECO:0007669"/>
    <property type="project" value="TreeGrafter"/>
</dbReference>
<dbReference type="InterPro" id="IPR013970">
    <property type="entry name" value="Rfa2"/>
</dbReference>
<evidence type="ECO:0000313" key="5">
    <source>
        <dbReference type="Proteomes" id="UP001165080"/>
    </source>
</evidence>
<comment type="similarity">
    <text evidence="2">Belongs to the replication factor A protein 3 family.</text>
</comment>
<evidence type="ECO:0000313" key="4">
    <source>
        <dbReference type="EMBL" id="GLC47873.1"/>
    </source>
</evidence>
<dbReference type="InterPro" id="IPR012340">
    <property type="entry name" value="NA-bd_OB-fold"/>
</dbReference>
<dbReference type="GO" id="GO:0006289">
    <property type="term" value="P:nucleotide-excision repair"/>
    <property type="evidence" value="ECO:0007669"/>
    <property type="project" value="TreeGrafter"/>
</dbReference>
<dbReference type="EMBL" id="BRXU01000001">
    <property type="protein sequence ID" value="GLC47873.1"/>
    <property type="molecule type" value="Genomic_DNA"/>
</dbReference>
<keyword evidence="3" id="KW-0539">Nucleus</keyword>
<dbReference type="GO" id="GO:0003697">
    <property type="term" value="F:single-stranded DNA binding"/>
    <property type="evidence" value="ECO:0007669"/>
    <property type="project" value="TreeGrafter"/>
</dbReference>